<dbReference type="InterPro" id="IPR050271">
    <property type="entry name" value="UDP-glycosyltransferase"/>
</dbReference>
<evidence type="ECO:0000256" key="7">
    <source>
        <dbReference type="ARBA" id="ARBA00022729"/>
    </source>
</evidence>
<reference evidence="11" key="1">
    <citation type="submission" date="2023-10" db="EMBL/GenBank/DDBJ databases">
        <title>Genome assembly of Pristionchus species.</title>
        <authorList>
            <person name="Yoshida K."/>
            <person name="Sommer R.J."/>
        </authorList>
    </citation>
    <scope>NUCLEOTIDE SEQUENCE</scope>
    <source>
        <strain evidence="11">RS5133</strain>
    </source>
</reference>
<sequence>VVLLLLSLVWFSSAHKILVYNVKFSHSHSNYLGNMADILVDAGHDVTSFIFEVSSKHSDGTKKSKIVRVPALEETKELMNSFTGGEVDLFSTSTFNPIVTIIISQRFARAFTLTCVATLDSGLVDMLREEKFDVYLVEGMDICGLMLAHLIKPKTTIMVSTTMFHGEQHNDLGIPHILSFNPSPCVASHNVHSLWDRLWNFYADLLIRELLRPSRNSITQLFRSRFGQDFPSINDIVANVSYAFTNSEPLIDFATPTVSRLIHVGGLGARKPEALDEHWNEVLSRRERTVLISFGSMAKSYLLQPRAKTAILKTVSRFPNITFVWKYERLSDEFAMKEASRVDNLVLTKWMPQNDLLADARLAVFITHGGMGSVQELTLRGVPAILVPIFADQPRNAAMIEHNQLGKV</sequence>
<proteinExistence type="inferred from homology"/>
<evidence type="ECO:0000256" key="10">
    <source>
        <dbReference type="ARBA" id="ARBA00047475"/>
    </source>
</evidence>
<keyword evidence="4" id="KW-0328">Glycosyltransferase</keyword>
<evidence type="ECO:0000313" key="12">
    <source>
        <dbReference type="Proteomes" id="UP001432322"/>
    </source>
</evidence>
<keyword evidence="6" id="KW-0812">Transmembrane</keyword>
<dbReference type="GO" id="GO:0015020">
    <property type="term" value="F:glucuronosyltransferase activity"/>
    <property type="evidence" value="ECO:0007669"/>
    <property type="project" value="UniProtKB-EC"/>
</dbReference>
<dbReference type="AlphaFoldDB" id="A0AAV5VUB3"/>
<evidence type="ECO:0000256" key="9">
    <source>
        <dbReference type="ARBA" id="ARBA00023136"/>
    </source>
</evidence>
<protein>
    <recommendedName>
        <fullName evidence="3">glucuronosyltransferase</fullName>
        <ecNumber evidence="3">2.4.1.17</ecNumber>
    </recommendedName>
</protein>
<keyword evidence="5" id="KW-0808">Transferase</keyword>
<keyword evidence="9" id="KW-0472">Membrane</keyword>
<dbReference type="Pfam" id="PF00201">
    <property type="entry name" value="UDPGT"/>
    <property type="match status" value="1"/>
</dbReference>
<comment type="subcellular location">
    <subcellularLocation>
        <location evidence="1">Membrane</location>
        <topology evidence="1">Single-pass membrane protein</topology>
    </subcellularLocation>
</comment>
<keyword evidence="12" id="KW-1185">Reference proteome</keyword>
<evidence type="ECO:0000313" key="11">
    <source>
        <dbReference type="EMBL" id="GMT23149.1"/>
    </source>
</evidence>
<evidence type="ECO:0000256" key="8">
    <source>
        <dbReference type="ARBA" id="ARBA00022989"/>
    </source>
</evidence>
<feature type="non-terminal residue" evidence="11">
    <location>
        <position position="408"/>
    </location>
</feature>
<evidence type="ECO:0000256" key="2">
    <source>
        <dbReference type="ARBA" id="ARBA00009995"/>
    </source>
</evidence>
<evidence type="ECO:0000256" key="6">
    <source>
        <dbReference type="ARBA" id="ARBA00022692"/>
    </source>
</evidence>
<dbReference type="PANTHER" id="PTHR48043">
    <property type="entry name" value="EG:EG0003.4 PROTEIN-RELATED"/>
    <property type="match status" value="1"/>
</dbReference>
<comment type="similarity">
    <text evidence="2">Belongs to the UDP-glycosyltransferase family.</text>
</comment>
<evidence type="ECO:0000256" key="1">
    <source>
        <dbReference type="ARBA" id="ARBA00004167"/>
    </source>
</evidence>
<dbReference type="Proteomes" id="UP001432322">
    <property type="component" value="Unassembled WGS sequence"/>
</dbReference>
<dbReference type="PANTHER" id="PTHR48043:SF23">
    <property type="entry name" value="UDP-GLUCURONOSYLTRANSFERASE"/>
    <property type="match status" value="1"/>
</dbReference>
<evidence type="ECO:0000256" key="3">
    <source>
        <dbReference type="ARBA" id="ARBA00012544"/>
    </source>
</evidence>
<dbReference type="Gene3D" id="3.40.50.2000">
    <property type="entry name" value="Glycogen Phosphorylase B"/>
    <property type="match status" value="1"/>
</dbReference>
<dbReference type="EMBL" id="BTSY01000004">
    <property type="protein sequence ID" value="GMT23149.1"/>
    <property type="molecule type" value="Genomic_DNA"/>
</dbReference>
<name>A0AAV5VUB3_9BILA</name>
<evidence type="ECO:0000256" key="5">
    <source>
        <dbReference type="ARBA" id="ARBA00022679"/>
    </source>
</evidence>
<evidence type="ECO:0000256" key="4">
    <source>
        <dbReference type="ARBA" id="ARBA00022676"/>
    </source>
</evidence>
<dbReference type="FunFam" id="3.40.50.2000:FF:000038">
    <property type="entry name" value="UDP-GlucuronosylTransferase"/>
    <property type="match status" value="1"/>
</dbReference>
<accession>A0AAV5VUB3</accession>
<dbReference type="CDD" id="cd03784">
    <property type="entry name" value="GT1_Gtf-like"/>
    <property type="match status" value="1"/>
</dbReference>
<comment type="caution">
    <text evidence="11">The sequence shown here is derived from an EMBL/GenBank/DDBJ whole genome shotgun (WGS) entry which is preliminary data.</text>
</comment>
<organism evidence="11 12">
    <name type="scientific">Pristionchus fissidentatus</name>
    <dbReference type="NCBI Taxonomy" id="1538716"/>
    <lineage>
        <taxon>Eukaryota</taxon>
        <taxon>Metazoa</taxon>
        <taxon>Ecdysozoa</taxon>
        <taxon>Nematoda</taxon>
        <taxon>Chromadorea</taxon>
        <taxon>Rhabditida</taxon>
        <taxon>Rhabditina</taxon>
        <taxon>Diplogasteromorpha</taxon>
        <taxon>Diplogasteroidea</taxon>
        <taxon>Neodiplogasteridae</taxon>
        <taxon>Pristionchus</taxon>
    </lineage>
</organism>
<dbReference type="EC" id="2.4.1.17" evidence="3"/>
<keyword evidence="8" id="KW-1133">Transmembrane helix</keyword>
<keyword evidence="7" id="KW-0732">Signal</keyword>
<dbReference type="GO" id="GO:0016020">
    <property type="term" value="C:membrane"/>
    <property type="evidence" value="ECO:0007669"/>
    <property type="project" value="UniProtKB-SubCell"/>
</dbReference>
<comment type="catalytic activity">
    <reaction evidence="10">
        <text>glucuronate acceptor + UDP-alpha-D-glucuronate = acceptor beta-D-glucuronoside + UDP + H(+)</text>
        <dbReference type="Rhea" id="RHEA:21032"/>
        <dbReference type="ChEBI" id="CHEBI:15378"/>
        <dbReference type="ChEBI" id="CHEBI:58052"/>
        <dbReference type="ChEBI" id="CHEBI:58223"/>
        <dbReference type="ChEBI" id="CHEBI:132367"/>
        <dbReference type="ChEBI" id="CHEBI:132368"/>
        <dbReference type="EC" id="2.4.1.17"/>
    </reaction>
</comment>
<dbReference type="SUPFAM" id="SSF53756">
    <property type="entry name" value="UDP-Glycosyltransferase/glycogen phosphorylase"/>
    <property type="match status" value="1"/>
</dbReference>
<gene>
    <name evidence="11" type="ORF">PFISCL1PPCAC_14446</name>
</gene>
<feature type="non-terminal residue" evidence="11">
    <location>
        <position position="1"/>
    </location>
</feature>
<dbReference type="InterPro" id="IPR002213">
    <property type="entry name" value="UDP_glucos_trans"/>
</dbReference>